<accession>W4K8I4</accession>
<evidence type="ECO:0000313" key="1">
    <source>
        <dbReference type="EMBL" id="ETW82064.1"/>
    </source>
</evidence>
<reference evidence="1 2" key="1">
    <citation type="journal article" date="2012" name="New Phytol.">
        <title>Insight into trade-off between wood decay and parasitism from the genome of a fungal forest pathogen.</title>
        <authorList>
            <person name="Olson A."/>
            <person name="Aerts A."/>
            <person name="Asiegbu F."/>
            <person name="Belbahri L."/>
            <person name="Bouzid O."/>
            <person name="Broberg A."/>
            <person name="Canback B."/>
            <person name="Coutinho P.M."/>
            <person name="Cullen D."/>
            <person name="Dalman K."/>
            <person name="Deflorio G."/>
            <person name="van Diepen L.T."/>
            <person name="Dunand C."/>
            <person name="Duplessis S."/>
            <person name="Durling M."/>
            <person name="Gonthier P."/>
            <person name="Grimwood J."/>
            <person name="Fossdal C.G."/>
            <person name="Hansson D."/>
            <person name="Henrissat B."/>
            <person name="Hietala A."/>
            <person name="Himmelstrand K."/>
            <person name="Hoffmeister D."/>
            <person name="Hogberg N."/>
            <person name="James T.Y."/>
            <person name="Karlsson M."/>
            <person name="Kohler A."/>
            <person name="Kues U."/>
            <person name="Lee Y.H."/>
            <person name="Lin Y.C."/>
            <person name="Lind M."/>
            <person name="Lindquist E."/>
            <person name="Lombard V."/>
            <person name="Lucas S."/>
            <person name="Lunden K."/>
            <person name="Morin E."/>
            <person name="Murat C."/>
            <person name="Park J."/>
            <person name="Raffaello T."/>
            <person name="Rouze P."/>
            <person name="Salamov A."/>
            <person name="Schmutz J."/>
            <person name="Solheim H."/>
            <person name="Stahlberg J."/>
            <person name="Velez H."/>
            <person name="de Vries R.P."/>
            <person name="Wiebenga A."/>
            <person name="Woodward S."/>
            <person name="Yakovlev I."/>
            <person name="Garbelotto M."/>
            <person name="Martin F."/>
            <person name="Grigoriev I.V."/>
            <person name="Stenlid J."/>
        </authorList>
    </citation>
    <scope>NUCLEOTIDE SEQUENCE [LARGE SCALE GENOMIC DNA]</scope>
    <source>
        <strain evidence="1 2">TC 32-1</strain>
    </source>
</reference>
<dbReference type="GeneID" id="20670520"/>
<dbReference type="HOGENOM" id="CLU_119163_1_1_1"/>
<dbReference type="RefSeq" id="XP_009546640.1">
    <property type="nucleotide sequence ID" value="XM_009548345.1"/>
</dbReference>
<protein>
    <submittedName>
        <fullName evidence="1">Uncharacterized protein</fullName>
    </submittedName>
</protein>
<gene>
    <name evidence="1" type="ORF">HETIRDRAFT_318592</name>
</gene>
<dbReference type="KEGG" id="hir:HETIRDRAFT_318592"/>
<dbReference type="AlphaFoldDB" id="W4K8I4"/>
<dbReference type="OrthoDB" id="3363652at2759"/>
<dbReference type="InParanoid" id="W4K8I4"/>
<organism evidence="1 2">
    <name type="scientific">Heterobasidion irregulare (strain TC 32-1)</name>
    <dbReference type="NCBI Taxonomy" id="747525"/>
    <lineage>
        <taxon>Eukaryota</taxon>
        <taxon>Fungi</taxon>
        <taxon>Dikarya</taxon>
        <taxon>Basidiomycota</taxon>
        <taxon>Agaricomycotina</taxon>
        <taxon>Agaricomycetes</taxon>
        <taxon>Russulales</taxon>
        <taxon>Bondarzewiaceae</taxon>
        <taxon>Heterobasidion</taxon>
        <taxon>Heterobasidion annosum species complex</taxon>
    </lineage>
</organism>
<sequence>LVIKFADCFDLSIAKVILVDNAIHRLNIPADATFSCKVRQRPLIPPQRPWFHKKLNEMLAAGIIAPCHPSKVKAVSLTILAQKAHETSGLTLDEI</sequence>
<feature type="non-terminal residue" evidence="1">
    <location>
        <position position="1"/>
    </location>
</feature>
<proteinExistence type="predicted"/>
<dbReference type="EMBL" id="KI925458">
    <property type="protein sequence ID" value="ETW82064.1"/>
    <property type="molecule type" value="Genomic_DNA"/>
</dbReference>
<dbReference type="Proteomes" id="UP000030671">
    <property type="component" value="Unassembled WGS sequence"/>
</dbReference>
<name>W4K8I4_HETIT</name>
<evidence type="ECO:0000313" key="2">
    <source>
        <dbReference type="Proteomes" id="UP000030671"/>
    </source>
</evidence>
<keyword evidence="2" id="KW-1185">Reference proteome</keyword>